<dbReference type="PaxDb" id="768679-TTX_1065"/>
<accession>G4RJG3</accession>
<dbReference type="GeneID" id="11261952"/>
<gene>
    <name evidence="1" type="ordered locus">TTX_1065</name>
</gene>
<dbReference type="HOGENOM" id="CLU_090241_0_0_2"/>
<keyword evidence="2" id="KW-1185">Reference proteome</keyword>
<dbReference type="KEGG" id="ttn:TTX_1065"/>
<dbReference type="AlphaFoldDB" id="G4RJG3"/>
<dbReference type="Proteomes" id="UP000002654">
    <property type="component" value="Chromosome"/>
</dbReference>
<dbReference type="InterPro" id="IPR023696">
    <property type="entry name" value="Ureohydrolase_dom_sf"/>
</dbReference>
<dbReference type="EMBL" id="FN869859">
    <property type="protein sequence ID" value="CCC81708.1"/>
    <property type="molecule type" value="Genomic_DNA"/>
</dbReference>
<evidence type="ECO:0000313" key="1">
    <source>
        <dbReference type="EMBL" id="CCC81708.1"/>
    </source>
</evidence>
<name>G4RJG3_THETK</name>
<evidence type="ECO:0000313" key="2">
    <source>
        <dbReference type="Proteomes" id="UP000002654"/>
    </source>
</evidence>
<reference evidence="1 2" key="1">
    <citation type="journal article" date="2011" name="PLoS ONE">
        <title>The complete genome sequence of Thermoproteus tenax: a physiologically versatile member of the Crenarchaeota.</title>
        <authorList>
            <person name="Siebers B."/>
            <person name="Zaparty M."/>
            <person name="Raddatz G."/>
            <person name="Tjaden B."/>
            <person name="Albers S.V."/>
            <person name="Bell S.D."/>
            <person name="Blombach F."/>
            <person name="Kletzin A."/>
            <person name="Kyrpides N."/>
            <person name="Lanz C."/>
            <person name="Plagens A."/>
            <person name="Rampp M."/>
            <person name="Rosinus A."/>
            <person name="von Jan M."/>
            <person name="Makarova K.S."/>
            <person name="Klenk H.P."/>
            <person name="Schuster S.C."/>
            <person name="Hensel R."/>
        </authorList>
    </citation>
    <scope>NUCLEOTIDE SEQUENCE [LARGE SCALE GENOMIC DNA]</scope>
    <source>
        <strain evidence="2">ATCC 35583 / DSM 2078 / JCM 9277 / NBRC 100435 / Kra 1</strain>
    </source>
</reference>
<dbReference type="SUPFAM" id="SSF52768">
    <property type="entry name" value="Arginase/deacetylase"/>
    <property type="match status" value="1"/>
</dbReference>
<dbReference type="STRING" id="768679.TTX_1065"/>
<dbReference type="RefSeq" id="WP_014126963.1">
    <property type="nucleotide sequence ID" value="NC_016070.1"/>
</dbReference>
<proteinExistence type="predicted"/>
<dbReference type="eggNOG" id="arCOG00325">
    <property type="taxonomic scope" value="Archaea"/>
</dbReference>
<organism evidence="1 2">
    <name type="scientific">Thermoproteus tenax (strain ATCC 35583 / DSM 2078 / JCM 9277 / NBRC 100435 / Kra 1)</name>
    <dbReference type="NCBI Taxonomy" id="768679"/>
    <lineage>
        <taxon>Archaea</taxon>
        <taxon>Thermoproteota</taxon>
        <taxon>Thermoprotei</taxon>
        <taxon>Thermoproteales</taxon>
        <taxon>Thermoproteaceae</taxon>
        <taxon>Thermoproteus</taxon>
    </lineage>
</organism>
<dbReference type="PATRIC" id="fig|768679.9.peg.1074"/>
<protein>
    <submittedName>
        <fullName evidence="1">Histone deacetylase family enzyme</fullName>
    </submittedName>
</protein>
<sequence>MKILVGEHRDERIEALPPELLERVRARGSWDDYMKIHGGPLASEAKRREAEVLAELGLLDEALRRGRAIVASYPPRLIGHSSGKGGYLNPAAYLAAKTGYPLISFDAHFPWGTWELHLKLGFPLLAIYSGAEGPHPGRLAKRSDRIVAVPLPPGASDQSLEAAISLAEGLGPVVLEVGLDFYYREPSGHFFATDRTYYRLGALVGRGGLAVLDCVSKASAEAAAALLAGAEGGPEPPDRPFEETRAVQSEAAAAIKKAKERARRIFKV</sequence>